<dbReference type="EMBL" id="LKAM01000001">
    <property type="protein sequence ID" value="KUM50677.1"/>
    <property type="molecule type" value="Genomic_DNA"/>
</dbReference>
<proteinExistence type="predicted"/>
<evidence type="ECO:0000313" key="1">
    <source>
        <dbReference type="EMBL" id="KUM50677.1"/>
    </source>
</evidence>
<sequence length="60" mass="6744">MNIRWFPSGFTSELMGLTGGGTIMMMNSICGPRPRPNGFKGKGSNQVSKVRGPRWWCRLR</sequence>
<organism evidence="1">
    <name type="scientific">Picea glauca</name>
    <name type="common">White spruce</name>
    <name type="synonym">Pinus glauca</name>
    <dbReference type="NCBI Taxonomy" id="3330"/>
    <lineage>
        <taxon>Eukaryota</taxon>
        <taxon>Viridiplantae</taxon>
        <taxon>Streptophyta</taxon>
        <taxon>Embryophyta</taxon>
        <taxon>Tracheophyta</taxon>
        <taxon>Spermatophyta</taxon>
        <taxon>Pinopsida</taxon>
        <taxon>Pinidae</taxon>
        <taxon>Conifers I</taxon>
        <taxon>Pinales</taxon>
        <taxon>Pinaceae</taxon>
        <taxon>Picea</taxon>
    </lineage>
</organism>
<keyword evidence="1" id="KW-0496">Mitochondrion</keyword>
<name>A0A124GP29_PICGL</name>
<gene>
    <name evidence="1" type="ORF">ABT39_MTgene521</name>
</gene>
<accession>A0A124GP29</accession>
<dbReference type="AlphaFoldDB" id="A0A124GP29"/>
<comment type="caution">
    <text evidence="1">The sequence shown here is derived from an EMBL/GenBank/DDBJ whole genome shotgun (WGS) entry which is preliminary data.</text>
</comment>
<geneLocation type="mitochondrion" evidence="1"/>
<reference evidence="1" key="1">
    <citation type="journal article" date="2015" name="Genome Biol. Evol.">
        <title>Organellar Genomes of White Spruce (Picea glauca): Assembly and Annotation.</title>
        <authorList>
            <person name="Jackman S.D."/>
            <person name="Warren R.L."/>
            <person name="Gibb E.A."/>
            <person name="Vandervalk B.P."/>
            <person name="Mohamadi H."/>
            <person name="Chu J."/>
            <person name="Raymond A."/>
            <person name="Pleasance S."/>
            <person name="Coope R."/>
            <person name="Wildung M.R."/>
            <person name="Ritland C.E."/>
            <person name="Bousquet J."/>
            <person name="Jones S.J."/>
            <person name="Bohlmann J."/>
            <person name="Birol I."/>
        </authorList>
    </citation>
    <scope>NUCLEOTIDE SEQUENCE [LARGE SCALE GENOMIC DNA]</scope>
    <source>
        <tissue evidence="1">Flushing bud</tissue>
    </source>
</reference>
<protein>
    <submittedName>
        <fullName evidence="1">Uncharacterized protein</fullName>
    </submittedName>
</protein>